<evidence type="ECO:0000256" key="6">
    <source>
        <dbReference type="ARBA" id="ARBA00022792"/>
    </source>
</evidence>
<evidence type="ECO:0000256" key="11">
    <source>
        <dbReference type="RuleBase" id="RU000488"/>
    </source>
</evidence>
<dbReference type="InterPro" id="IPR018108">
    <property type="entry name" value="MCP_transmembrane"/>
</dbReference>
<keyword evidence="3 11" id="KW-0813">Transport</keyword>
<keyword evidence="4 10" id="KW-0812">Transmembrane</keyword>
<feature type="compositionally biased region" description="Polar residues" evidence="12">
    <location>
        <begin position="9"/>
        <end position="23"/>
    </location>
</feature>
<comment type="caution">
    <text evidence="13">The sequence shown here is derived from an EMBL/GenBank/DDBJ whole genome shotgun (WGS) entry which is preliminary data.</text>
</comment>
<evidence type="ECO:0000256" key="10">
    <source>
        <dbReference type="PROSITE-ProRule" id="PRU00282"/>
    </source>
</evidence>
<dbReference type="PRINTS" id="PR00926">
    <property type="entry name" value="MITOCARRIER"/>
</dbReference>
<evidence type="ECO:0008006" key="15">
    <source>
        <dbReference type="Google" id="ProtNLM"/>
    </source>
</evidence>
<dbReference type="PROSITE" id="PS50920">
    <property type="entry name" value="SOLCAR"/>
    <property type="match status" value="2"/>
</dbReference>
<evidence type="ECO:0000256" key="8">
    <source>
        <dbReference type="ARBA" id="ARBA00023128"/>
    </source>
</evidence>
<dbReference type="Gene3D" id="1.50.40.10">
    <property type="entry name" value="Mitochondrial carrier domain"/>
    <property type="match status" value="1"/>
</dbReference>
<keyword evidence="14" id="KW-1185">Reference proteome</keyword>
<dbReference type="EMBL" id="LFZO01000968">
    <property type="protein sequence ID" value="KXS94558.1"/>
    <property type="molecule type" value="Genomic_DNA"/>
</dbReference>
<evidence type="ECO:0000256" key="3">
    <source>
        <dbReference type="ARBA" id="ARBA00022448"/>
    </source>
</evidence>
<dbReference type="SUPFAM" id="SSF103506">
    <property type="entry name" value="Mitochondrial carrier"/>
    <property type="match status" value="1"/>
</dbReference>
<keyword evidence="9 10" id="KW-0472">Membrane</keyword>
<evidence type="ECO:0000256" key="4">
    <source>
        <dbReference type="ARBA" id="ARBA00022692"/>
    </source>
</evidence>
<gene>
    <name evidence="13" type="ORF">AC579_4474</name>
</gene>
<evidence type="ECO:0000256" key="5">
    <source>
        <dbReference type="ARBA" id="ARBA00022737"/>
    </source>
</evidence>
<proteinExistence type="inferred from homology"/>
<comment type="subcellular location">
    <subcellularLocation>
        <location evidence="1">Mitochondrion inner membrane</location>
        <topology evidence="1">Multi-pass membrane protein</topology>
    </subcellularLocation>
</comment>
<dbReference type="AlphaFoldDB" id="A0A139GWP2"/>
<evidence type="ECO:0000313" key="14">
    <source>
        <dbReference type="Proteomes" id="UP000073492"/>
    </source>
</evidence>
<dbReference type="InterPro" id="IPR023395">
    <property type="entry name" value="MCP_dom_sf"/>
</dbReference>
<evidence type="ECO:0000256" key="2">
    <source>
        <dbReference type="ARBA" id="ARBA00006375"/>
    </source>
</evidence>
<evidence type="ECO:0000256" key="1">
    <source>
        <dbReference type="ARBA" id="ARBA00004448"/>
    </source>
</evidence>
<dbReference type="PANTHER" id="PTHR45618">
    <property type="entry name" value="MITOCHONDRIAL DICARBOXYLATE CARRIER-RELATED"/>
    <property type="match status" value="1"/>
</dbReference>
<keyword evidence="6" id="KW-0999">Mitochondrion inner membrane</keyword>
<feature type="repeat" description="Solcar" evidence="10">
    <location>
        <begin position="39"/>
        <end position="127"/>
    </location>
</feature>
<name>A0A139GWP2_9PEZI</name>
<dbReference type="GO" id="GO:0055085">
    <property type="term" value="P:transmembrane transport"/>
    <property type="evidence" value="ECO:0007669"/>
    <property type="project" value="InterPro"/>
</dbReference>
<accession>A0A139GWP2</accession>
<feature type="region of interest" description="Disordered" evidence="12">
    <location>
        <begin position="1"/>
        <end position="23"/>
    </location>
</feature>
<dbReference type="InterPro" id="IPR050391">
    <property type="entry name" value="Mito_Metabolite_Transporter"/>
</dbReference>
<comment type="similarity">
    <text evidence="2 11">Belongs to the mitochondrial carrier (TC 2.A.29) family.</text>
</comment>
<evidence type="ECO:0000256" key="12">
    <source>
        <dbReference type="SAM" id="MobiDB-lite"/>
    </source>
</evidence>
<evidence type="ECO:0000256" key="7">
    <source>
        <dbReference type="ARBA" id="ARBA00022989"/>
    </source>
</evidence>
<dbReference type="Proteomes" id="UP000073492">
    <property type="component" value="Unassembled WGS sequence"/>
</dbReference>
<dbReference type="Pfam" id="PF00153">
    <property type="entry name" value="Mito_carr"/>
    <property type="match status" value="3"/>
</dbReference>
<feature type="repeat" description="Solcar" evidence="10">
    <location>
        <begin position="229"/>
        <end position="313"/>
    </location>
</feature>
<dbReference type="InterPro" id="IPR002067">
    <property type="entry name" value="MCP"/>
</dbReference>
<evidence type="ECO:0000256" key="9">
    <source>
        <dbReference type="ARBA" id="ARBA00023136"/>
    </source>
</evidence>
<keyword evidence="5" id="KW-0677">Repeat</keyword>
<evidence type="ECO:0000313" key="13">
    <source>
        <dbReference type="EMBL" id="KXS94558.1"/>
    </source>
</evidence>
<protein>
    <recommendedName>
        <fullName evidence="15">Mitochondrial thiamine pyrophosphate carrier 1</fullName>
    </recommendedName>
</protein>
<keyword evidence="8" id="KW-0496">Mitochondrion</keyword>
<dbReference type="OrthoDB" id="756301at2759"/>
<keyword evidence="7" id="KW-1133">Transmembrane helix</keyword>
<sequence>MPTDRQDVCPSTSKAGSNEAESSELQVEKVAKSALRTIWTQLQPFVIGGGSGMVATCCIQPADMVKVRLQLQGEGSAGKGQTPFAVARQIIRDGRFLDLYDGLSAGLLRQATYATMRLGFFDRFQHFFVVRAEAKGTTIGFRERAAASLSAGGLAAAIANPAEVALIRLQSDGMKPKAERAKYKSVVDALVRIARNEGVILSYNHPGYVDELWSIGFLLGIEGVAEETNIAFGSKGASAVAGFFASFFSLPFDFLKTRLQRGGSAYEGVFDCAVKVAKTEGLLRFYRGFGTYFVRIAPHTMITLVVADYVTALMKKAEEKADED</sequence>
<dbReference type="GO" id="GO:0005743">
    <property type="term" value="C:mitochondrial inner membrane"/>
    <property type="evidence" value="ECO:0007669"/>
    <property type="project" value="UniProtKB-SubCell"/>
</dbReference>
<organism evidence="13 14">
    <name type="scientific">Pseudocercospora musae</name>
    <dbReference type="NCBI Taxonomy" id="113226"/>
    <lineage>
        <taxon>Eukaryota</taxon>
        <taxon>Fungi</taxon>
        <taxon>Dikarya</taxon>
        <taxon>Ascomycota</taxon>
        <taxon>Pezizomycotina</taxon>
        <taxon>Dothideomycetes</taxon>
        <taxon>Dothideomycetidae</taxon>
        <taxon>Mycosphaerellales</taxon>
        <taxon>Mycosphaerellaceae</taxon>
        <taxon>Pseudocercospora</taxon>
    </lineage>
</organism>
<reference evidence="13 14" key="1">
    <citation type="submission" date="2015-07" db="EMBL/GenBank/DDBJ databases">
        <title>Comparative genomics of the Sigatoka disease complex on banana suggests a link between parallel evolutionary changes in Pseudocercospora fijiensis and Pseudocercospora eumusae and increased virulence on the banana host.</title>
        <authorList>
            <person name="Chang T.-C."/>
            <person name="Salvucci A."/>
            <person name="Crous P.W."/>
            <person name="Stergiopoulos I."/>
        </authorList>
    </citation>
    <scope>NUCLEOTIDE SEQUENCE [LARGE SCALE GENOMIC DNA]</scope>
    <source>
        <strain evidence="13 14">CBS 116634</strain>
    </source>
</reference>